<protein>
    <submittedName>
        <fullName evidence="2">Uncharacterized protein</fullName>
    </submittedName>
</protein>
<evidence type="ECO:0000256" key="1">
    <source>
        <dbReference type="SAM" id="MobiDB-lite"/>
    </source>
</evidence>
<gene>
    <name evidence="2" type="ORF">L284_06255</name>
</gene>
<proteinExistence type="predicted"/>
<dbReference type="Proteomes" id="UP000015527">
    <property type="component" value="Unassembled WGS sequence"/>
</dbReference>
<evidence type="ECO:0000313" key="2">
    <source>
        <dbReference type="EMBL" id="EQB17993.1"/>
    </source>
</evidence>
<dbReference type="PATRIC" id="fig|1096930.3.peg.1241"/>
<dbReference type="OrthoDB" id="7506651at2"/>
<name>T0I107_9SPHN</name>
<dbReference type="EMBL" id="ATHL01000047">
    <property type="protein sequence ID" value="EQB17993.1"/>
    <property type="molecule type" value="Genomic_DNA"/>
</dbReference>
<organism evidence="2 3">
    <name type="scientific">Novosphingobium lindaniclasticum LE124</name>
    <dbReference type="NCBI Taxonomy" id="1096930"/>
    <lineage>
        <taxon>Bacteria</taxon>
        <taxon>Pseudomonadati</taxon>
        <taxon>Pseudomonadota</taxon>
        <taxon>Alphaproteobacteria</taxon>
        <taxon>Sphingomonadales</taxon>
        <taxon>Sphingomonadaceae</taxon>
        <taxon>Novosphingobium</taxon>
    </lineage>
</organism>
<sequence>MMENQRHYPVLALALAAILWSPSSGGSAKEAGTEGDIVVEGTRDRGVFAAGEWLVRVSRSYHFGKSLDGREIVPAAGQDREWRFCLPATRVEALVALLAGQGRAQSSITTDCRKLALQLGDGRLRATQTCMGGNVTGPDPSGLIHTQRTRLILTVTGTYDAERFRLDFNGRREMLVPDPSAAQKSDLTRWSITGRQVGACPSPKEKSDLP</sequence>
<dbReference type="RefSeq" id="WP_021233205.1">
    <property type="nucleotide sequence ID" value="NZ_ATHL01000047.1"/>
</dbReference>
<feature type="region of interest" description="Disordered" evidence="1">
    <location>
        <begin position="180"/>
        <end position="210"/>
    </location>
</feature>
<keyword evidence="3" id="KW-1185">Reference proteome</keyword>
<feature type="compositionally biased region" description="Polar residues" evidence="1">
    <location>
        <begin position="182"/>
        <end position="194"/>
    </location>
</feature>
<accession>T0I107</accession>
<evidence type="ECO:0000313" key="3">
    <source>
        <dbReference type="Proteomes" id="UP000015527"/>
    </source>
</evidence>
<reference evidence="2 3" key="1">
    <citation type="journal article" date="2013" name="Genome Announc.">
        <title>Genome Sequence of Novosphingobium lindaniclasticum LE124T, Isolated from a Hexachlorocyclohexane Dumpsite.</title>
        <authorList>
            <person name="Saxena A."/>
            <person name="Nayyar N."/>
            <person name="Sangwan N."/>
            <person name="Kumari R."/>
            <person name="Khurana J.P."/>
            <person name="Lal R."/>
        </authorList>
    </citation>
    <scope>NUCLEOTIDE SEQUENCE [LARGE SCALE GENOMIC DNA]</scope>
    <source>
        <strain evidence="2 3">LE124</strain>
    </source>
</reference>
<dbReference type="AlphaFoldDB" id="T0I107"/>
<comment type="caution">
    <text evidence="2">The sequence shown here is derived from an EMBL/GenBank/DDBJ whole genome shotgun (WGS) entry which is preliminary data.</text>
</comment>